<dbReference type="SUPFAM" id="SSF158682">
    <property type="entry name" value="TerB-like"/>
    <property type="match status" value="1"/>
</dbReference>
<organism evidence="1 2">
    <name type="scientific">Reichenbachiella ulvae</name>
    <dbReference type="NCBI Taxonomy" id="2980104"/>
    <lineage>
        <taxon>Bacteria</taxon>
        <taxon>Pseudomonadati</taxon>
        <taxon>Bacteroidota</taxon>
        <taxon>Cytophagia</taxon>
        <taxon>Cytophagales</taxon>
        <taxon>Reichenbachiellaceae</taxon>
        <taxon>Reichenbachiella</taxon>
    </lineage>
</organism>
<dbReference type="EMBL" id="JAOYOD010000001">
    <property type="protein sequence ID" value="MCV9388259.1"/>
    <property type="molecule type" value="Genomic_DNA"/>
</dbReference>
<evidence type="ECO:0000313" key="2">
    <source>
        <dbReference type="Proteomes" id="UP001300692"/>
    </source>
</evidence>
<evidence type="ECO:0000313" key="1">
    <source>
        <dbReference type="EMBL" id="MCV9388259.1"/>
    </source>
</evidence>
<keyword evidence="2" id="KW-1185">Reference proteome</keyword>
<accession>A0ABT3CXD0</accession>
<protein>
    <submittedName>
        <fullName evidence="1">TerB family tellurite resistance protein</fullName>
    </submittedName>
</protein>
<dbReference type="CDD" id="cd07177">
    <property type="entry name" value="terB_like"/>
    <property type="match status" value="1"/>
</dbReference>
<reference evidence="1 2" key="1">
    <citation type="submission" date="2022-10" db="EMBL/GenBank/DDBJ databases">
        <title>Comparative genomics and taxonomic characterization of three novel marine species of genus Reichenbachiella exhibiting antioxidant and polysaccharide degradation activities.</title>
        <authorList>
            <person name="Muhammad N."/>
            <person name="Lee Y.-J."/>
            <person name="Ko J."/>
            <person name="Kim S.-G."/>
        </authorList>
    </citation>
    <scope>NUCLEOTIDE SEQUENCE [LARGE SCALE GENOMIC DNA]</scope>
    <source>
        <strain evidence="1 2">ABR2-5</strain>
    </source>
</reference>
<dbReference type="RefSeq" id="WP_264139097.1">
    <property type="nucleotide sequence ID" value="NZ_JAOYOD010000001.1"/>
</dbReference>
<dbReference type="Proteomes" id="UP001300692">
    <property type="component" value="Unassembled WGS sequence"/>
</dbReference>
<dbReference type="InterPro" id="IPR029024">
    <property type="entry name" value="TerB-like"/>
</dbReference>
<name>A0ABT3CXD0_9BACT</name>
<sequence>MTESMIKKQITALVNMAKSDDNMDDRELALIYRIGDAHKISRDEIQEIIAHPGKIGSVDELDPDEKFEFLYSIIQLMKIDDEIFNEEVEYCNMIADKLGYSYGAVMEMYPQVHKNLVIKSEKKALKKKLTSFLKDS</sequence>
<dbReference type="Gene3D" id="1.10.3680.10">
    <property type="entry name" value="TerB-like"/>
    <property type="match status" value="1"/>
</dbReference>
<gene>
    <name evidence="1" type="ORF">N7U62_16370</name>
</gene>
<comment type="caution">
    <text evidence="1">The sequence shown here is derived from an EMBL/GenBank/DDBJ whole genome shotgun (WGS) entry which is preliminary data.</text>
</comment>
<proteinExistence type="predicted"/>